<reference evidence="24" key="1">
    <citation type="submission" date="2017-07" db="EMBL/GenBank/DDBJ databases">
        <title>Taro Niue Genome Assembly and Annotation.</title>
        <authorList>
            <person name="Atibalentja N."/>
            <person name="Keating K."/>
            <person name="Fields C.J."/>
        </authorList>
    </citation>
    <scope>NUCLEOTIDE SEQUENCE</scope>
    <source>
        <strain evidence="24">Niue_2</strain>
        <tissue evidence="24">Leaf</tissue>
    </source>
</reference>
<dbReference type="GO" id="GO:0005886">
    <property type="term" value="C:plasma membrane"/>
    <property type="evidence" value="ECO:0007669"/>
    <property type="project" value="UniProtKB-SubCell"/>
</dbReference>
<dbReference type="GO" id="GO:0030246">
    <property type="term" value="F:carbohydrate binding"/>
    <property type="evidence" value="ECO:0007669"/>
    <property type="project" value="UniProtKB-KW"/>
</dbReference>
<dbReference type="EC" id="2.7.11.1" evidence="4"/>
<accession>A0A843W5Q8</accession>
<evidence type="ECO:0000256" key="1">
    <source>
        <dbReference type="ARBA" id="ARBA00004251"/>
    </source>
</evidence>
<dbReference type="Proteomes" id="UP000652761">
    <property type="component" value="Unassembled WGS sequence"/>
</dbReference>
<evidence type="ECO:0000256" key="4">
    <source>
        <dbReference type="ARBA" id="ARBA00012513"/>
    </source>
</evidence>
<evidence type="ECO:0000256" key="10">
    <source>
        <dbReference type="ARBA" id="ARBA00022734"/>
    </source>
</evidence>
<dbReference type="PROSITE" id="PS00307">
    <property type="entry name" value="LECTIN_LEGUME_BETA"/>
    <property type="match status" value="1"/>
</dbReference>
<dbReference type="FunFam" id="1.10.510.10:FF:000108">
    <property type="entry name" value="L-type lectin-domain containing receptor kinase S.4"/>
    <property type="match status" value="1"/>
</dbReference>
<dbReference type="InterPro" id="IPR050528">
    <property type="entry name" value="L-type_Lectin-RKs"/>
</dbReference>
<comment type="catalytic activity">
    <reaction evidence="19">
        <text>L-seryl-[protein] + ATP = O-phospho-L-seryl-[protein] + ADP + H(+)</text>
        <dbReference type="Rhea" id="RHEA:17989"/>
        <dbReference type="Rhea" id="RHEA-COMP:9863"/>
        <dbReference type="Rhea" id="RHEA-COMP:11604"/>
        <dbReference type="ChEBI" id="CHEBI:15378"/>
        <dbReference type="ChEBI" id="CHEBI:29999"/>
        <dbReference type="ChEBI" id="CHEBI:30616"/>
        <dbReference type="ChEBI" id="CHEBI:83421"/>
        <dbReference type="ChEBI" id="CHEBI:456216"/>
        <dbReference type="EC" id="2.7.11.1"/>
    </reaction>
</comment>
<dbReference type="Gene3D" id="2.60.120.200">
    <property type="match status" value="1"/>
</dbReference>
<dbReference type="Pfam" id="PF00139">
    <property type="entry name" value="Lectin_legB"/>
    <property type="match status" value="1"/>
</dbReference>
<dbReference type="InterPro" id="IPR013320">
    <property type="entry name" value="ConA-like_dom_sf"/>
</dbReference>
<keyword evidence="5" id="KW-1003">Cell membrane</keyword>
<evidence type="ECO:0000256" key="15">
    <source>
        <dbReference type="ARBA" id="ARBA00023136"/>
    </source>
</evidence>
<comment type="similarity">
    <text evidence="3">In the C-terminal section; belongs to the protein kinase superfamily. Ser/Thr protein kinase family.</text>
</comment>
<dbReference type="GO" id="GO:0005524">
    <property type="term" value="F:ATP binding"/>
    <property type="evidence" value="ECO:0007669"/>
    <property type="project" value="UniProtKB-UniRule"/>
</dbReference>
<evidence type="ECO:0000256" key="6">
    <source>
        <dbReference type="ARBA" id="ARBA00022527"/>
    </source>
</evidence>
<feature type="signal peptide" evidence="22">
    <location>
        <begin position="1"/>
        <end position="24"/>
    </location>
</feature>
<feature type="chain" id="PRO_5032457661" description="non-specific serine/threonine protein kinase" evidence="22">
    <location>
        <begin position="25"/>
        <end position="670"/>
    </location>
</feature>
<evidence type="ECO:0000313" key="24">
    <source>
        <dbReference type="EMBL" id="MQM04659.1"/>
    </source>
</evidence>
<keyword evidence="10" id="KW-0430">Lectin</keyword>
<comment type="caution">
    <text evidence="24">The sequence shown here is derived from an EMBL/GenBank/DDBJ whole genome shotgun (WGS) entry which is preliminary data.</text>
</comment>
<feature type="transmembrane region" description="Helical" evidence="21">
    <location>
        <begin position="296"/>
        <end position="321"/>
    </location>
</feature>
<gene>
    <name evidence="24" type="ORF">Taro_037462</name>
</gene>
<keyword evidence="25" id="KW-1185">Reference proteome</keyword>
<keyword evidence="14 21" id="KW-1133">Transmembrane helix</keyword>
<keyword evidence="11 20" id="KW-0547">Nucleotide-binding</keyword>
<evidence type="ECO:0000256" key="21">
    <source>
        <dbReference type="SAM" id="Phobius"/>
    </source>
</evidence>
<dbReference type="PANTHER" id="PTHR27007">
    <property type="match status" value="1"/>
</dbReference>
<dbReference type="Gene3D" id="3.30.200.20">
    <property type="entry name" value="Phosphorylase Kinase, domain 1"/>
    <property type="match status" value="1"/>
</dbReference>
<evidence type="ECO:0000256" key="22">
    <source>
        <dbReference type="SAM" id="SignalP"/>
    </source>
</evidence>
<keyword evidence="8 21" id="KW-0812">Transmembrane</keyword>
<evidence type="ECO:0000256" key="8">
    <source>
        <dbReference type="ARBA" id="ARBA00022692"/>
    </source>
</evidence>
<evidence type="ECO:0000256" key="5">
    <source>
        <dbReference type="ARBA" id="ARBA00022475"/>
    </source>
</evidence>
<name>A0A843W5Q8_COLES</name>
<dbReference type="SMART" id="SM00220">
    <property type="entry name" value="S_TKc"/>
    <property type="match status" value="1"/>
</dbReference>
<dbReference type="OrthoDB" id="543442at2759"/>
<evidence type="ECO:0000256" key="20">
    <source>
        <dbReference type="PROSITE-ProRule" id="PRU10141"/>
    </source>
</evidence>
<comment type="catalytic activity">
    <reaction evidence="18">
        <text>L-threonyl-[protein] + ATP = O-phospho-L-threonyl-[protein] + ADP + H(+)</text>
        <dbReference type="Rhea" id="RHEA:46608"/>
        <dbReference type="Rhea" id="RHEA-COMP:11060"/>
        <dbReference type="Rhea" id="RHEA-COMP:11605"/>
        <dbReference type="ChEBI" id="CHEBI:15378"/>
        <dbReference type="ChEBI" id="CHEBI:30013"/>
        <dbReference type="ChEBI" id="CHEBI:30616"/>
        <dbReference type="ChEBI" id="CHEBI:61977"/>
        <dbReference type="ChEBI" id="CHEBI:456216"/>
        <dbReference type="EC" id="2.7.11.1"/>
    </reaction>
</comment>
<dbReference type="InterPro" id="IPR019825">
    <property type="entry name" value="Lectin_legB_Mn/Ca_BS"/>
</dbReference>
<dbReference type="InterPro" id="IPR001220">
    <property type="entry name" value="Legume_lectin_dom"/>
</dbReference>
<evidence type="ECO:0000256" key="9">
    <source>
        <dbReference type="ARBA" id="ARBA00022729"/>
    </source>
</evidence>
<evidence type="ECO:0000256" key="3">
    <source>
        <dbReference type="ARBA" id="ARBA00010217"/>
    </source>
</evidence>
<dbReference type="Pfam" id="PF00069">
    <property type="entry name" value="Pkinase"/>
    <property type="match status" value="1"/>
</dbReference>
<evidence type="ECO:0000256" key="12">
    <source>
        <dbReference type="ARBA" id="ARBA00022777"/>
    </source>
</evidence>
<dbReference type="InterPro" id="IPR011009">
    <property type="entry name" value="Kinase-like_dom_sf"/>
</dbReference>
<protein>
    <recommendedName>
        <fullName evidence="4">non-specific serine/threonine protein kinase</fullName>
        <ecNumber evidence="4">2.7.11.1</ecNumber>
    </recommendedName>
</protein>
<sequence>MESVAGLLARVVLLLILLSKQAAGSDYGFVYNGFQAANLSLSGTARVSSNGLLQLIDQMEKYKIAHAFHPIPLRLKNSPHGGALSFSTCFVFAMVDEFLDLYGQGFAFVLSPSDDLPHALPAQYLGLFNVTSVGDESNHLIAVEFDTFQNPQFGDIAGTHVGIDVNDLRSVSASPASYFSDMTREFQSVRLAGGEPFQLWIDYDGAGARLDVTLSPFGLPKPSVPLLSSVVNVSKVILDHTYVGFSASTGLVPASSYVLGWSFAVDGQAQALNLSQLPSLPITAELIRKRPKFGGVGLPIIIAVALIFLLITIGGVVVFLVRRNWFRYAEVVEDWEAEYGGHRFEYKELFLATKGFKPSELLGVGGFGRVYKGTLPTSGADVAVKKVRQESSQGLREFVAEVASVGRLRHRNIVKLLGYCRRRGELLLVYEHMRHASLDKLLFDQPRSRLSWGQRFRIIKGVAAAVFYLHEGWEQVVIHRDIKASNVLLDAEFNGRLGDFGLSRMYDHGGHPGTTRVAGTLGYIAPELVTARKASTGTDVFAFGVFLLEVACGRRPIQPKAEPAKVALVEWVLQCWRRGAILEAVDPNLQQLQGGDYVAEEVEMVLKLGLLCSNLVPMARPTMRQVMRILDGDATLPVLSANDIGEVVMAEPGPTLERVSVPESVLSTGR</sequence>
<dbReference type="AlphaFoldDB" id="A0A843W5Q8"/>
<evidence type="ECO:0000313" key="25">
    <source>
        <dbReference type="Proteomes" id="UP000652761"/>
    </source>
</evidence>
<evidence type="ECO:0000256" key="13">
    <source>
        <dbReference type="ARBA" id="ARBA00022840"/>
    </source>
</evidence>
<evidence type="ECO:0000256" key="16">
    <source>
        <dbReference type="ARBA" id="ARBA00023170"/>
    </source>
</evidence>
<dbReference type="FunFam" id="3.30.200.20:FF:000178">
    <property type="entry name" value="serine/threonine-protein kinase PBS1-like"/>
    <property type="match status" value="1"/>
</dbReference>
<keyword evidence="9 22" id="KW-0732">Signal</keyword>
<dbReference type="SUPFAM" id="SSF56112">
    <property type="entry name" value="Protein kinase-like (PK-like)"/>
    <property type="match status" value="1"/>
</dbReference>
<dbReference type="GO" id="GO:0004674">
    <property type="term" value="F:protein serine/threonine kinase activity"/>
    <property type="evidence" value="ECO:0007669"/>
    <property type="project" value="UniProtKB-KW"/>
</dbReference>
<organism evidence="24 25">
    <name type="scientific">Colocasia esculenta</name>
    <name type="common">Wild taro</name>
    <name type="synonym">Arum esculentum</name>
    <dbReference type="NCBI Taxonomy" id="4460"/>
    <lineage>
        <taxon>Eukaryota</taxon>
        <taxon>Viridiplantae</taxon>
        <taxon>Streptophyta</taxon>
        <taxon>Embryophyta</taxon>
        <taxon>Tracheophyta</taxon>
        <taxon>Spermatophyta</taxon>
        <taxon>Magnoliopsida</taxon>
        <taxon>Liliopsida</taxon>
        <taxon>Araceae</taxon>
        <taxon>Aroideae</taxon>
        <taxon>Colocasieae</taxon>
        <taxon>Colocasia</taxon>
    </lineage>
</organism>
<evidence type="ECO:0000256" key="19">
    <source>
        <dbReference type="ARBA" id="ARBA00048679"/>
    </source>
</evidence>
<feature type="domain" description="Protein kinase" evidence="23">
    <location>
        <begin position="356"/>
        <end position="639"/>
    </location>
</feature>
<evidence type="ECO:0000259" key="23">
    <source>
        <dbReference type="PROSITE" id="PS50011"/>
    </source>
</evidence>
<evidence type="ECO:0000256" key="7">
    <source>
        <dbReference type="ARBA" id="ARBA00022679"/>
    </source>
</evidence>
<comment type="similarity">
    <text evidence="2">In the N-terminal section; belongs to the leguminous lectin family.</text>
</comment>
<dbReference type="InterPro" id="IPR008271">
    <property type="entry name" value="Ser/Thr_kinase_AS"/>
</dbReference>
<dbReference type="Gene3D" id="1.10.510.10">
    <property type="entry name" value="Transferase(Phosphotransferase) domain 1"/>
    <property type="match status" value="1"/>
</dbReference>
<dbReference type="InterPro" id="IPR000719">
    <property type="entry name" value="Prot_kinase_dom"/>
</dbReference>
<keyword evidence="6" id="KW-0723">Serine/threonine-protein kinase</keyword>
<evidence type="ECO:0000256" key="18">
    <source>
        <dbReference type="ARBA" id="ARBA00047899"/>
    </source>
</evidence>
<evidence type="ECO:0000256" key="11">
    <source>
        <dbReference type="ARBA" id="ARBA00022741"/>
    </source>
</evidence>
<dbReference type="InterPro" id="IPR017441">
    <property type="entry name" value="Protein_kinase_ATP_BS"/>
</dbReference>
<dbReference type="PROSITE" id="PS50011">
    <property type="entry name" value="PROTEIN_KINASE_DOM"/>
    <property type="match status" value="1"/>
</dbReference>
<keyword evidence="7" id="KW-0808">Transferase</keyword>
<keyword evidence="15 21" id="KW-0472">Membrane</keyword>
<dbReference type="PROSITE" id="PS00108">
    <property type="entry name" value="PROTEIN_KINASE_ST"/>
    <property type="match status" value="1"/>
</dbReference>
<dbReference type="SUPFAM" id="SSF49899">
    <property type="entry name" value="Concanavalin A-like lectins/glucanases"/>
    <property type="match status" value="1"/>
</dbReference>
<keyword evidence="17" id="KW-0325">Glycoprotein</keyword>
<keyword evidence="16" id="KW-0675">Receptor</keyword>
<evidence type="ECO:0000256" key="17">
    <source>
        <dbReference type="ARBA" id="ARBA00023180"/>
    </source>
</evidence>
<comment type="subcellular location">
    <subcellularLocation>
        <location evidence="1">Cell membrane</location>
        <topology evidence="1">Single-pass type I membrane protein</topology>
    </subcellularLocation>
</comment>
<keyword evidence="13 20" id="KW-0067">ATP-binding</keyword>
<dbReference type="PROSITE" id="PS00107">
    <property type="entry name" value="PROTEIN_KINASE_ATP"/>
    <property type="match status" value="1"/>
</dbReference>
<evidence type="ECO:0000256" key="2">
    <source>
        <dbReference type="ARBA" id="ARBA00008536"/>
    </source>
</evidence>
<dbReference type="CDD" id="cd06899">
    <property type="entry name" value="lectin_legume_LecRK_Arcelin_ConA"/>
    <property type="match status" value="1"/>
</dbReference>
<dbReference type="EMBL" id="NMUH01003265">
    <property type="protein sequence ID" value="MQM04659.1"/>
    <property type="molecule type" value="Genomic_DNA"/>
</dbReference>
<dbReference type="CDD" id="cd14066">
    <property type="entry name" value="STKc_IRAK"/>
    <property type="match status" value="1"/>
</dbReference>
<proteinExistence type="inferred from homology"/>
<feature type="binding site" evidence="20">
    <location>
        <position position="386"/>
    </location>
    <ligand>
        <name>ATP</name>
        <dbReference type="ChEBI" id="CHEBI:30616"/>
    </ligand>
</feature>
<keyword evidence="12" id="KW-0418">Kinase</keyword>
<dbReference type="FunFam" id="2.60.120.200:FF:000051">
    <property type="entry name" value="L-type lectin-domain containing receptor kinase V.9"/>
    <property type="match status" value="1"/>
</dbReference>
<evidence type="ECO:0000256" key="14">
    <source>
        <dbReference type="ARBA" id="ARBA00022989"/>
    </source>
</evidence>